<feature type="transmembrane region" description="Helical" evidence="7">
    <location>
        <begin position="184"/>
        <end position="206"/>
    </location>
</feature>
<feature type="transmembrane region" description="Helical" evidence="7">
    <location>
        <begin position="110"/>
        <end position="132"/>
    </location>
</feature>
<evidence type="ECO:0000313" key="10">
    <source>
        <dbReference type="Proteomes" id="UP000712157"/>
    </source>
</evidence>
<evidence type="ECO:0000256" key="7">
    <source>
        <dbReference type="RuleBase" id="RU363032"/>
    </source>
</evidence>
<accession>A0A949JYL9</accession>
<dbReference type="PANTHER" id="PTHR32243">
    <property type="entry name" value="MALTOSE TRANSPORT SYSTEM PERMEASE-RELATED"/>
    <property type="match status" value="1"/>
</dbReference>
<dbReference type="Pfam" id="PF00528">
    <property type="entry name" value="BPD_transp_1"/>
    <property type="match status" value="1"/>
</dbReference>
<evidence type="ECO:0000256" key="1">
    <source>
        <dbReference type="ARBA" id="ARBA00004651"/>
    </source>
</evidence>
<dbReference type="GO" id="GO:0005886">
    <property type="term" value="C:plasma membrane"/>
    <property type="evidence" value="ECO:0007669"/>
    <property type="project" value="UniProtKB-SubCell"/>
</dbReference>
<dbReference type="PANTHER" id="PTHR32243:SF24">
    <property type="entry name" value="DIACETYLCHITOBIOSE UPTAKE SYSTEM PERMEASE PROTEIN NGCG"/>
    <property type="match status" value="1"/>
</dbReference>
<proteinExistence type="inferred from homology"/>
<comment type="similarity">
    <text evidence="7">Belongs to the binding-protein-dependent transport system permease family.</text>
</comment>
<dbReference type="InterPro" id="IPR000515">
    <property type="entry name" value="MetI-like"/>
</dbReference>
<organism evidence="9 10">
    <name type="scientific">Diplocloster agilis</name>
    <dbReference type="NCBI Taxonomy" id="2850323"/>
    <lineage>
        <taxon>Bacteria</taxon>
        <taxon>Bacillati</taxon>
        <taxon>Bacillota</taxon>
        <taxon>Clostridia</taxon>
        <taxon>Lachnospirales</taxon>
        <taxon>Lachnospiraceae</taxon>
        <taxon>Diplocloster</taxon>
    </lineage>
</organism>
<keyword evidence="6 7" id="KW-0472">Membrane</keyword>
<dbReference type="GO" id="GO:0055085">
    <property type="term" value="P:transmembrane transport"/>
    <property type="evidence" value="ECO:0007669"/>
    <property type="project" value="InterPro"/>
</dbReference>
<keyword evidence="5 7" id="KW-1133">Transmembrane helix</keyword>
<keyword evidence="3" id="KW-1003">Cell membrane</keyword>
<dbReference type="Proteomes" id="UP000712157">
    <property type="component" value="Unassembled WGS sequence"/>
</dbReference>
<evidence type="ECO:0000256" key="5">
    <source>
        <dbReference type="ARBA" id="ARBA00022989"/>
    </source>
</evidence>
<name>A0A949JYL9_9FIRM</name>
<dbReference type="RefSeq" id="WP_158345766.1">
    <property type="nucleotide sequence ID" value="NZ_JAHQCW010000010.1"/>
</dbReference>
<evidence type="ECO:0000256" key="3">
    <source>
        <dbReference type="ARBA" id="ARBA00022475"/>
    </source>
</evidence>
<comment type="caution">
    <text evidence="9">The sequence shown here is derived from an EMBL/GenBank/DDBJ whole genome shotgun (WGS) entry which is preliminary data.</text>
</comment>
<evidence type="ECO:0000259" key="8">
    <source>
        <dbReference type="PROSITE" id="PS50928"/>
    </source>
</evidence>
<feature type="transmembrane region" description="Helical" evidence="7">
    <location>
        <begin position="243"/>
        <end position="263"/>
    </location>
</feature>
<comment type="subcellular location">
    <subcellularLocation>
        <location evidence="1 7">Cell membrane</location>
        <topology evidence="1 7">Multi-pass membrane protein</topology>
    </subcellularLocation>
</comment>
<gene>
    <name evidence="9" type="ORF">KTH89_08015</name>
</gene>
<dbReference type="EMBL" id="JAHQCW010000010">
    <property type="protein sequence ID" value="MBU9736479.1"/>
    <property type="molecule type" value="Genomic_DNA"/>
</dbReference>
<feature type="transmembrane region" description="Helical" evidence="7">
    <location>
        <begin position="76"/>
        <end position="98"/>
    </location>
</feature>
<evidence type="ECO:0000313" key="9">
    <source>
        <dbReference type="EMBL" id="MBU9736479.1"/>
    </source>
</evidence>
<feature type="transmembrane region" description="Helical" evidence="7">
    <location>
        <begin position="144"/>
        <end position="163"/>
    </location>
</feature>
<dbReference type="AlphaFoldDB" id="A0A949JYL9"/>
<feature type="domain" description="ABC transmembrane type-1" evidence="8">
    <location>
        <begin position="72"/>
        <end position="263"/>
    </location>
</feature>
<keyword evidence="2 7" id="KW-0813">Transport</keyword>
<evidence type="ECO:0000256" key="2">
    <source>
        <dbReference type="ARBA" id="ARBA00022448"/>
    </source>
</evidence>
<evidence type="ECO:0000256" key="6">
    <source>
        <dbReference type="ARBA" id="ARBA00023136"/>
    </source>
</evidence>
<keyword evidence="4 7" id="KW-0812">Transmembrane</keyword>
<sequence length="278" mass="31177">MTLMQKKKRSKAVKLTVAAFITLLQIIPLAVVLLNSMRSNEEIGRQLVGVPTSFHFSNYVQAWVQGGYLQAYGNSLLIGIGSSVIVLLIVAFAVYGLTKMHCFFPRFFHTYFVAGLAVPTFAIIVPLFFFFYKVNLVNTHLGMILIYSAINISFNFMFMYAFFEGLPKELDEAARIDGAGEMQNFVYNVVPLAKPIFTSVLLIVFVNTWNEFLFSNTFLQQESMRTVSLKFYNFVGKSGSDFGFIYAAAIISILPIVVIYFLMQDSFVEGMTSGSVKG</sequence>
<dbReference type="CDD" id="cd06261">
    <property type="entry name" value="TM_PBP2"/>
    <property type="match status" value="1"/>
</dbReference>
<feature type="transmembrane region" description="Helical" evidence="7">
    <location>
        <begin position="12"/>
        <end position="34"/>
    </location>
</feature>
<dbReference type="InterPro" id="IPR050901">
    <property type="entry name" value="BP-dep_ABC_trans_perm"/>
</dbReference>
<reference evidence="9" key="1">
    <citation type="submission" date="2021-06" db="EMBL/GenBank/DDBJ databases">
        <title>Description of novel taxa of the family Lachnospiraceae.</title>
        <authorList>
            <person name="Chaplin A.V."/>
            <person name="Sokolova S.R."/>
            <person name="Pikina A.P."/>
            <person name="Korzhanova M."/>
            <person name="Belova V."/>
            <person name="Korostin D."/>
            <person name="Efimov B.A."/>
        </authorList>
    </citation>
    <scope>NUCLEOTIDE SEQUENCE</scope>
    <source>
        <strain evidence="9">ASD5720</strain>
    </source>
</reference>
<keyword evidence="10" id="KW-1185">Reference proteome</keyword>
<dbReference type="Gene3D" id="1.10.3720.10">
    <property type="entry name" value="MetI-like"/>
    <property type="match status" value="1"/>
</dbReference>
<evidence type="ECO:0000256" key="4">
    <source>
        <dbReference type="ARBA" id="ARBA00022692"/>
    </source>
</evidence>
<dbReference type="PROSITE" id="PS50928">
    <property type="entry name" value="ABC_TM1"/>
    <property type="match status" value="1"/>
</dbReference>
<dbReference type="InterPro" id="IPR035906">
    <property type="entry name" value="MetI-like_sf"/>
</dbReference>
<dbReference type="SUPFAM" id="SSF161098">
    <property type="entry name" value="MetI-like"/>
    <property type="match status" value="1"/>
</dbReference>
<protein>
    <submittedName>
        <fullName evidence="9">Carbohydrate ABC transporter permease</fullName>
    </submittedName>
</protein>